<sequence length="74" mass="8209">MKSIGACTKPRAKHGIISDVGVCPPLKQQLSQLIIVLLYCRHQRGTTVFILLVDVIPTVKQRDYQCGIFALDSL</sequence>
<proteinExistence type="predicted"/>
<dbReference type="AlphaFoldDB" id="A0A645F3J1"/>
<dbReference type="EMBL" id="VSSQ01054803">
    <property type="protein sequence ID" value="MPN08717.1"/>
    <property type="molecule type" value="Genomic_DNA"/>
</dbReference>
<name>A0A645F3J1_9ZZZZ</name>
<protein>
    <submittedName>
        <fullName evidence="1">Uncharacterized protein</fullName>
    </submittedName>
</protein>
<comment type="caution">
    <text evidence="1">The sequence shown here is derived from an EMBL/GenBank/DDBJ whole genome shotgun (WGS) entry which is preliminary data.</text>
</comment>
<organism evidence="1">
    <name type="scientific">bioreactor metagenome</name>
    <dbReference type="NCBI Taxonomy" id="1076179"/>
    <lineage>
        <taxon>unclassified sequences</taxon>
        <taxon>metagenomes</taxon>
        <taxon>ecological metagenomes</taxon>
    </lineage>
</organism>
<evidence type="ECO:0000313" key="1">
    <source>
        <dbReference type="EMBL" id="MPN08717.1"/>
    </source>
</evidence>
<accession>A0A645F3J1</accession>
<gene>
    <name evidence="1" type="ORF">SDC9_156002</name>
</gene>
<reference evidence="1" key="1">
    <citation type="submission" date="2019-08" db="EMBL/GenBank/DDBJ databases">
        <authorList>
            <person name="Kucharzyk K."/>
            <person name="Murdoch R.W."/>
            <person name="Higgins S."/>
            <person name="Loffler F."/>
        </authorList>
    </citation>
    <scope>NUCLEOTIDE SEQUENCE</scope>
</reference>